<dbReference type="Pfam" id="PF13030">
    <property type="entry name" value="DUF3891"/>
    <property type="match status" value="1"/>
</dbReference>
<reference evidence="1 2" key="1">
    <citation type="submission" date="2021-08" db="EMBL/GenBank/DDBJ databases">
        <title>The genome sequence of Chitinophaga sp. B61.</title>
        <authorList>
            <person name="Zhang X."/>
        </authorList>
    </citation>
    <scope>NUCLEOTIDE SEQUENCE [LARGE SCALE GENOMIC DNA]</scope>
    <source>
        <strain evidence="1 2">B61</strain>
    </source>
</reference>
<sequence length="239" mass="27615">MIVNYTNNGWEVITQRAHGMLAAAIAYNWNDSVKTNRWLETLMAIAEHDDGQTELDGMDLLTPSGGPVDFKMREITIDHCVNTINIALSKSVYIALLCSMHLQFICGEHPEADVISFLKEQQQVRAQWRRLLKMTTKDADRDYALLEWCDALSLLLCQRENQPEHRAVDISLGPDNKNYQLIQKDADTLTVKPWPFKPAVFQLSYEKRLMKDLSYKDAEQFKTAFLNAPLQFKTWKFEK</sequence>
<dbReference type="RefSeq" id="WP_220249844.1">
    <property type="nucleotide sequence ID" value="NZ_JAICCF010000002.1"/>
</dbReference>
<protein>
    <submittedName>
        <fullName evidence="1">DUF3891 family protein</fullName>
    </submittedName>
</protein>
<name>A0ABS7GAD7_9BACT</name>
<dbReference type="Proteomes" id="UP000812961">
    <property type="component" value="Unassembled WGS sequence"/>
</dbReference>
<dbReference type="InterPro" id="IPR024992">
    <property type="entry name" value="DUF3891"/>
</dbReference>
<evidence type="ECO:0000313" key="1">
    <source>
        <dbReference type="EMBL" id="MBW8684627.1"/>
    </source>
</evidence>
<keyword evidence="2" id="KW-1185">Reference proteome</keyword>
<dbReference type="EMBL" id="JAICCF010000002">
    <property type="protein sequence ID" value="MBW8684627.1"/>
    <property type="molecule type" value="Genomic_DNA"/>
</dbReference>
<accession>A0ABS7GAD7</accession>
<proteinExistence type="predicted"/>
<organism evidence="1 2">
    <name type="scientific">Chitinophaga rhizophila</name>
    <dbReference type="NCBI Taxonomy" id="2866212"/>
    <lineage>
        <taxon>Bacteria</taxon>
        <taxon>Pseudomonadati</taxon>
        <taxon>Bacteroidota</taxon>
        <taxon>Chitinophagia</taxon>
        <taxon>Chitinophagales</taxon>
        <taxon>Chitinophagaceae</taxon>
        <taxon>Chitinophaga</taxon>
    </lineage>
</organism>
<comment type="caution">
    <text evidence="1">The sequence shown here is derived from an EMBL/GenBank/DDBJ whole genome shotgun (WGS) entry which is preliminary data.</text>
</comment>
<evidence type="ECO:0000313" key="2">
    <source>
        <dbReference type="Proteomes" id="UP000812961"/>
    </source>
</evidence>
<gene>
    <name evidence="1" type="ORF">K1Y79_09815</name>
</gene>